<dbReference type="RefSeq" id="WP_185079463.1">
    <property type="nucleotide sequence ID" value="NZ_JACHMB010000001.1"/>
</dbReference>
<evidence type="ECO:0000313" key="2">
    <source>
        <dbReference type="Proteomes" id="UP000579153"/>
    </source>
</evidence>
<dbReference type="AlphaFoldDB" id="A0A7W9G460"/>
<gene>
    <name evidence="1" type="ORF">HD596_003666</name>
</gene>
<organism evidence="1 2">
    <name type="scientific">Nonomuraea jabiensis</name>
    <dbReference type="NCBI Taxonomy" id="882448"/>
    <lineage>
        <taxon>Bacteria</taxon>
        <taxon>Bacillati</taxon>
        <taxon>Actinomycetota</taxon>
        <taxon>Actinomycetes</taxon>
        <taxon>Streptosporangiales</taxon>
        <taxon>Streptosporangiaceae</taxon>
        <taxon>Nonomuraea</taxon>
    </lineage>
</organism>
<comment type="caution">
    <text evidence="1">The sequence shown here is derived from an EMBL/GenBank/DDBJ whole genome shotgun (WGS) entry which is preliminary data.</text>
</comment>
<name>A0A7W9G460_9ACTN</name>
<evidence type="ECO:0000313" key="1">
    <source>
        <dbReference type="EMBL" id="MBB5776910.1"/>
    </source>
</evidence>
<accession>A0A7W9G460</accession>
<dbReference type="Proteomes" id="UP000579153">
    <property type="component" value="Unassembled WGS sequence"/>
</dbReference>
<sequence length="50" mass="5487">MSVTEFAGVTKDKARGAISKGGLYEFWRNAIQINSKIKSFAAILRIITGK</sequence>
<dbReference type="EMBL" id="JACHMB010000001">
    <property type="protein sequence ID" value="MBB5776910.1"/>
    <property type="molecule type" value="Genomic_DNA"/>
</dbReference>
<reference evidence="1 2" key="1">
    <citation type="submission" date="2020-08" db="EMBL/GenBank/DDBJ databases">
        <title>Sequencing the genomes of 1000 actinobacteria strains.</title>
        <authorList>
            <person name="Klenk H.-P."/>
        </authorList>
    </citation>
    <scope>NUCLEOTIDE SEQUENCE [LARGE SCALE GENOMIC DNA]</scope>
    <source>
        <strain evidence="1 2">DSM 45507</strain>
    </source>
</reference>
<proteinExistence type="predicted"/>
<keyword evidence="2" id="KW-1185">Reference proteome</keyword>
<protein>
    <submittedName>
        <fullName evidence="1">Uncharacterized protein</fullName>
    </submittedName>
</protein>